<name>A0A5A7PG77_STRAF</name>
<evidence type="ECO:0000313" key="1">
    <source>
        <dbReference type="EMBL" id="GER31905.1"/>
    </source>
</evidence>
<evidence type="ECO:0000313" key="2">
    <source>
        <dbReference type="Proteomes" id="UP000325081"/>
    </source>
</evidence>
<reference evidence="2" key="1">
    <citation type="journal article" date="2019" name="Curr. Biol.">
        <title>Genome Sequence of Striga asiatica Provides Insight into the Evolution of Plant Parasitism.</title>
        <authorList>
            <person name="Yoshida S."/>
            <person name="Kim S."/>
            <person name="Wafula E.K."/>
            <person name="Tanskanen J."/>
            <person name="Kim Y.M."/>
            <person name="Honaas L."/>
            <person name="Yang Z."/>
            <person name="Spallek T."/>
            <person name="Conn C.E."/>
            <person name="Ichihashi Y."/>
            <person name="Cheong K."/>
            <person name="Cui S."/>
            <person name="Der J.P."/>
            <person name="Gundlach H."/>
            <person name="Jiao Y."/>
            <person name="Hori C."/>
            <person name="Ishida J.K."/>
            <person name="Kasahara H."/>
            <person name="Kiba T."/>
            <person name="Kim M.S."/>
            <person name="Koo N."/>
            <person name="Laohavisit A."/>
            <person name="Lee Y.H."/>
            <person name="Lumba S."/>
            <person name="McCourt P."/>
            <person name="Mortimer J.C."/>
            <person name="Mutuku J.M."/>
            <person name="Nomura T."/>
            <person name="Sasaki-Sekimoto Y."/>
            <person name="Seto Y."/>
            <person name="Wang Y."/>
            <person name="Wakatake T."/>
            <person name="Sakakibara H."/>
            <person name="Demura T."/>
            <person name="Yamaguchi S."/>
            <person name="Yoneyama K."/>
            <person name="Manabe R.I."/>
            <person name="Nelson D.C."/>
            <person name="Schulman A.H."/>
            <person name="Timko M.P."/>
            <person name="dePamphilis C.W."/>
            <person name="Choi D."/>
            <person name="Shirasu K."/>
        </authorList>
    </citation>
    <scope>NUCLEOTIDE SEQUENCE [LARGE SCALE GENOMIC DNA]</scope>
    <source>
        <strain evidence="2">cv. UVA1</strain>
    </source>
</reference>
<dbReference type="EMBL" id="BKCP01004516">
    <property type="protein sequence ID" value="GER31905.1"/>
    <property type="molecule type" value="Genomic_DNA"/>
</dbReference>
<protein>
    <submittedName>
        <fullName evidence="1">Gamma-glutamyl transpeptidase 1</fullName>
    </submittedName>
</protein>
<sequence>MSRILQSKYFPSSSIYEAKSSPCSSCLWRRWMKACPSFQQGLKMKIGDRKTTNIWEHLWDHSVSSLKWLKIDFCPPNLTWDRAYHLYPMVFVEVPELMDLSKTRMPKKKVIKFDLLERQ</sequence>
<dbReference type="Proteomes" id="UP000325081">
    <property type="component" value="Unassembled WGS sequence"/>
</dbReference>
<dbReference type="AlphaFoldDB" id="A0A5A7PG77"/>
<accession>A0A5A7PG77</accession>
<gene>
    <name evidence="1" type="ORF">STAS_07942</name>
</gene>
<keyword evidence="2" id="KW-1185">Reference proteome</keyword>
<comment type="caution">
    <text evidence="1">The sequence shown here is derived from an EMBL/GenBank/DDBJ whole genome shotgun (WGS) entry which is preliminary data.</text>
</comment>
<organism evidence="1 2">
    <name type="scientific">Striga asiatica</name>
    <name type="common">Asiatic witchweed</name>
    <name type="synonym">Buchnera asiatica</name>
    <dbReference type="NCBI Taxonomy" id="4170"/>
    <lineage>
        <taxon>Eukaryota</taxon>
        <taxon>Viridiplantae</taxon>
        <taxon>Streptophyta</taxon>
        <taxon>Embryophyta</taxon>
        <taxon>Tracheophyta</taxon>
        <taxon>Spermatophyta</taxon>
        <taxon>Magnoliopsida</taxon>
        <taxon>eudicotyledons</taxon>
        <taxon>Gunneridae</taxon>
        <taxon>Pentapetalae</taxon>
        <taxon>asterids</taxon>
        <taxon>lamiids</taxon>
        <taxon>Lamiales</taxon>
        <taxon>Orobanchaceae</taxon>
        <taxon>Buchnereae</taxon>
        <taxon>Striga</taxon>
    </lineage>
</organism>
<proteinExistence type="predicted"/>